<keyword evidence="4 7" id="KW-0378">Hydrolase</keyword>
<dbReference type="SUPFAM" id="SSF52096">
    <property type="entry name" value="ClpP/crotonase"/>
    <property type="match status" value="1"/>
</dbReference>
<dbReference type="CDD" id="cd07017">
    <property type="entry name" value="S14_ClpP_2"/>
    <property type="match status" value="1"/>
</dbReference>
<evidence type="ECO:0000256" key="5">
    <source>
        <dbReference type="ARBA" id="ARBA00022825"/>
    </source>
</evidence>
<dbReference type="InterPro" id="IPR023562">
    <property type="entry name" value="ClpP/TepA"/>
</dbReference>
<evidence type="ECO:0000256" key="8">
    <source>
        <dbReference type="PROSITE-ProRule" id="PRU10085"/>
    </source>
</evidence>
<gene>
    <name evidence="7" type="primary">clpP</name>
    <name evidence="10" type="ORF">A9A59_1902</name>
</gene>
<dbReference type="GO" id="GO:0005737">
    <property type="term" value="C:cytoplasm"/>
    <property type="evidence" value="ECO:0007669"/>
    <property type="project" value="UniProtKB-SubCell"/>
</dbReference>
<keyword evidence="3 7" id="KW-0645">Protease</keyword>
<dbReference type="EC" id="3.4.21.92" evidence="7"/>
<evidence type="ECO:0000256" key="7">
    <source>
        <dbReference type="HAMAP-Rule" id="MF_00444"/>
    </source>
</evidence>
<protein>
    <recommendedName>
        <fullName evidence="7 9">ATP-dependent Clp protease proteolytic subunit</fullName>
        <ecNumber evidence="7">3.4.21.92</ecNumber>
    </recommendedName>
    <alternativeName>
        <fullName evidence="7">Endopeptidase Clp</fullName>
    </alternativeName>
</protein>
<evidence type="ECO:0000256" key="9">
    <source>
        <dbReference type="RuleBase" id="RU003567"/>
    </source>
</evidence>
<dbReference type="PANTHER" id="PTHR10381:SF70">
    <property type="entry name" value="ATP-DEPENDENT CLP PROTEASE PROTEOLYTIC SUBUNIT"/>
    <property type="match status" value="1"/>
</dbReference>
<keyword evidence="5 7" id="KW-0720">Serine protease</keyword>
<evidence type="ECO:0000256" key="6">
    <source>
        <dbReference type="ARBA" id="ARBA00034021"/>
    </source>
</evidence>
<comment type="caution">
    <text evidence="10">The sequence shown here is derived from an EMBL/GenBank/DDBJ whole genome shotgun (WGS) entry which is preliminary data.</text>
</comment>
<dbReference type="PANTHER" id="PTHR10381">
    <property type="entry name" value="ATP-DEPENDENT CLP PROTEASE PROTEOLYTIC SUBUNIT"/>
    <property type="match status" value="1"/>
</dbReference>
<dbReference type="HAMAP" id="MF_00444">
    <property type="entry name" value="ClpP"/>
    <property type="match status" value="1"/>
</dbReference>
<name>A0A2A9HI31_TEPT2</name>
<proteinExistence type="inferred from homology"/>
<comment type="catalytic activity">
    <reaction evidence="6 7 8">
        <text>Hydrolysis of proteins to small peptides in the presence of ATP and magnesium. alpha-casein is the usual test substrate. In the absence of ATP, only oligopeptides shorter than five residues are hydrolyzed (such as succinyl-Leu-Tyr-|-NHMec, and Leu-Tyr-Leu-|-Tyr-Trp, in which cleavage of the -Tyr-|-Leu- and -Tyr-|-Trp bonds also occurs).</text>
        <dbReference type="EC" id="3.4.21.92"/>
    </reaction>
</comment>
<dbReference type="InterPro" id="IPR029045">
    <property type="entry name" value="ClpP/crotonase-like_dom_sf"/>
</dbReference>
<evidence type="ECO:0000256" key="4">
    <source>
        <dbReference type="ARBA" id="ARBA00022801"/>
    </source>
</evidence>
<sequence length="231" mass="25553">MSSSYDLIQELVAGKRPDADIVRPQDIMPFVIESDGRRERAYDIYSLLLKERIVFLGTPIDAMVANLVVAQLLYLAREDDEKDIMMYINCPGGSVTAGLAIYDTMNLIRPQVSTLCMGLAASMGTVILCSGAKGKRYALPHSTIHLHQVLGGAQGQARDIEIQARETLRLQRVLRTIIQERTGQPMEKIEQDTDRDFWLDPPAAKEYGLIDEILDRPPKGEGSPNGKIAAG</sequence>
<organism evidence="10 11">
    <name type="scientific">Tepidiforma thermophila (strain KCTC 52669 / CGMCC 1.13589 / G233)</name>
    <dbReference type="NCBI Taxonomy" id="2761530"/>
    <lineage>
        <taxon>Bacteria</taxon>
        <taxon>Bacillati</taxon>
        <taxon>Chloroflexota</taxon>
        <taxon>Tepidiformia</taxon>
        <taxon>Tepidiformales</taxon>
        <taxon>Tepidiformaceae</taxon>
        <taxon>Tepidiforma</taxon>
    </lineage>
</organism>
<evidence type="ECO:0000313" key="10">
    <source>
        <dbReference type="EMBL" id="PFG74665.1"/>
    </source>
</evidence>
<comment type="subunit">
    <text evidence="7">Fourteen ClpP subunits assemble into 2 heptameric rings which stack back to back to give a disk-like structure with a central cavity, resembling the structure of eukaryotic proteasomes.</text>
</comment>
<feature type="active site" description="Nucleophile" evidence="7">
    <location>
        <position position="122"/>
    </location>
</feature>
<keyword evidence="11" id="KW-1185">Reference proteome</keyword>
<comment type="function">
    <text evidence="7">Cleaves peptides in various proteins in a process that requires ATP hydrolysis. Has a chymotrypsin-like activity. Plays a major role in the degradation of misfolded proteins.</text>
</comment>
<dbReference type="GO" id="GO:0004252">
    <property type="term" value="F:serine-type endopeptidase activity"/>
    <property type="evidence" value="ECO:0007669"/>
    <property type="project" value="UniProtKB-UniRule"/>
</dbReference>
<dbReference type="PRINTS" id="PR00127">
    <property type="entry name" value="CLPPROTEASEP"/>
</dbReference>
<dbReference type="PROSITE" id="PS00381">
    <property type="entry name" value="CLP_PROTEASE_SER"/>
    <property type="match status" value="1"/>
</dbReference>
<dbReference type="Pfam" id="PF00574">
    <property type="entry name" value="CLP_protease"/>
    <property type="match status" value="1"/>
</dbReference>
<feature type="active site" evidence="7">
    <location>
        <position position="147"/>
    </location>
</feature>
<dbReference type="FunFam" id="3.90.226.10:FF:000001">
    <property type="entry name" value="ATP-dependent Clp protease proteolytic subunit"/>
    <property type="match status" value="1"/>
</dbReference>
<dbReference type="GO" id="GO:0006515">
    <property type="term" value="P:protein quality control for misfolded or incompletely synthesized proteins"/>
    <property type="evidence" value="ECO:0007669"/>
    <property type="project" value="TreeGrafter"/>
</dbReference>
<evidence type="ECO:0000256" key="2">
    <source>
        <dbReference type="ARBA" id="ARBA00022490"/>
    </source>
</evidence>
<dbReference type="EMBL" id="PDJQ01000001">
    <property type="protein sequence ID" value="PFG74665.1"/>
    <property type="molecule type" value="Genomic_DNA"/>
</dbReference>
<dbReference type="Proteomes" id="UP000223071">
    <property type="component" value="Unassembled WGS sequence"/>
</dbReference>
<keyword evidence="2 7" id="KW-0963">Cytoplasm</keyword>
<dbReference type="AlphaFoldDB" id="A0A2A9HI31"/>
<dbReference type="GO" id="GO:0009368">
    <property type="term" value="C:endopeptidase Clp complex"/>
    <property type="evidence" value="ECO:0007669"/>
    <property type="project" value="TreeGrafter"/>
</dbReference>
<reference evidence="10 11" key="1">
    <citation type="submission" date="2017-09" db="EMBL/GenBank/DDBJ databases">
        <title>Sequencing the genomes of two abundant thermophiles in Great Basin hot springs: Thermocrinis jamiesonii and novel Chloroflexi Thermoflexus hugenholtzii.</title>
        <authorList>
            <person name="Hedlund B."/>
        </authorList>
    </citation>
    <scope>NUCLEOTIDE SEQUENCE [LARGE SCALE GENOMIC DNA]</scope>
    <source>
        <strain evidence="10 11">G233</strain>
    </source>
</reference>
<comment type="similarity">
    <text evidence="1 7 9">Belongs to the peptidase S14 family.</text>
</comment>
<evidence type="ECO:0000256" key="1">
    <source>
        <dbReference type="ARBA" id="ARBA00007039"/>
    </source>
</evidence>
<dbReference type="NCBIfam" id="NF009205">
    <property type="entry name" value="PRK12553.1"/>
    <property type="match status" value="1"/>
</dbReference>
<dbReference type="Gene3D" id="3.90.226.10">
    <property type="entry name" value="2-enoyl-CoA Hydratase, Chain A, domain 1"/>
    <property type="match status" value="1"/>
</dbReference>
<dbReference type="GO" id="GO:0051117">
    <property type="term" value="F:ATPase binding"/>
    <property type="evidence" value="ECO:0007669"/>
    <property type="project" value="TreeGrafter"/>
</dbReference>
<dbReference type="GO" id="GO:0004176">
    <property type="term" value="F:ATP-dependent peptidase activity"/>
    <property type="evidence" value="ECO:0007669"/>
    <property type="project" value="InterPro"/>
</dbReference>
<accession>A0A2A9HI31</accession>
<feature type="active site" evidence="8">
    <location>
        <position position="122"/>
    </location>
</feature>
<evidence type="ECO:0000313" key="11">
    <source>
        <dbReference type="Proteomes" id="UP000223071"/>
    </source>
</evidence>
<dbReference type="NCBIfam" id="NF001368">
    <property type="entry name" value="PRK00277.1"/>
    <property type="match status" value="1"/>
</dbReference>
<dbReference type="InterPro" id="IPR018215">
    <property type="entry name" value="ClpP_Ser_AS"/>
</dbReference>
<evidence type="ECO:0000256" key="3">
    <source>
        <dbReference type="ARBA" id="ARBA00022670"/>
    </source>
</evidence>
<dbReference type="InterPro" id="IPR001907">
    <property type="entry name" value="ClpP"/>
</dbReference>
<comment type="subcellular location">
    <subcellularLocation>
        <location evidence="7">Cytoplasm</location>
    </subcellularLocation>
</comment>